<dbReference type="EMBL" id="FNPV01000002">
    <property type="protein sequence ID" value="SDY43848.1"/>
    <property type="molecule type" value="Genomic_DNA"/>
</dbReference>
<dbReference type="Gene3D" id="1.10.357.20">
    <property type="entry name" value="SLC41 divalent cation transporters, integral membrane domain"/>
    <property type="match status" value="1"/>
</dbReference>
<feature type="domain" description="CBS" evidence="10">
    <location>
        <begin position="141"/>
        <end position="203"/>
    </location>
</feature>
<feature type="transmembrane region" description="Helical" evidence="9">
    <location>
        <begin position="289"/>
        <end position="306"/>
    </location>
</feature>
<organism evidence="11 12">
    <name type="scientific">Tindallia californiensis</name>
    <dbReference type="NCBI Taxonomy" id="159292"/>
    <lineage>
        <taxon>Bacteria</taxon>
        <taxon>Bacillati</taxon>
        <taxon>Bacillota</taxon>
        <taxon>Clostridia</taxon>
        <taxon>Peptostreptococcales</taxon>
        <taxon>Tindalliaceae</taxon>
        <taxon>Tindallia</taxon>
    </lineage>
</organism>
<dbReference type="InterPro" id="IPR036739">
    <property type="entry name" value="SLC41_membr_dom_sf"/>
</dbReference>
<name>A0A1H3JWX3_9FIRM</name>
<evidence type="ECO:0000259" key="10">
    <source>
        <dbReference type="PROSITE" id="PS51371"/>
    </source>
</evidence>
<keyword evidence="7 9" id="KW-0472">Membrane</keyword>
<dbReference type="SUPFAM" id="SSF54631">
    <property type="entry name" value="CBS-domain pair"/>
    <property type="match status" value="1"/>
</dbReference>
<dbReference type="Pfam" id="PF01769">
    <property type="entry name" value="MgtE"/>
    <property type="match status" value="1"/>
</dbReference>
<keyword evidence="12" id="KW-1185">Reference proteome</keyword>
<dbReference type="AlphaFoldDB" id="A0A1H3JWX3"/>
<evidence type="ECO:0000256" key="7">
    <source>
        <dbReference type="ARBA" id="ARBA00023136"/>
    </source>
</evidence>
<dbReference type="PROSITE" id="PS51371">
    <property type="entry name" value="CBS"/>
    <property type="match status" value="2"/>
</dbReference>
<feature type="transmembrane region" description="Helical" evidence="9">
    <location>
        <begin position="431"/>
        <end position="454"/>
    </location>
</feature>
<evidence type="ECO:0000256" key="6">
    <source>
        <dbReference type="ARBA" id="ARBA00022989"/>
    </source>
</evidence>
<dbReference type="InterPro" id="IPR006669">
    <property type="entry name" value="MgtE_transporter"/>
</dbReference>
<keyword evidence="4 9" id="KW-0812">Transmembrane</keyword>
<evidence type="ECO:0000256" key="9">
    <source>
        <dbReference type="RuleBase" id="RU362011"/>
    </source>
</evidence>
<dbReference type="PANTHER" id="PTHR43773">
    <property type="entry name" value="MAGNESIUM TRANSPORTER MGTE"/>
    <property type="match status" value="1"/>
</dbReference>
<dbReference type="InterPro" id="IPR038076">
    <property type="entry name" value="MgtE_N_sf"/>
</dbReference>
<dbReference type="CDD" id="cd04606">
    <property type="entry name" value="CBS_pair_Mg_transporter"/>
    <property type="match status" value="1"/>
</dbReference>
<feature type="transmembrane region" description="Helical" evidence="9">
    <location>
        <begin position="312"/>
        <end position="333"/>
    </location>
</feature>
<feature type="domain" description="CBS" evidence="10">
    <location>
        <begin position="205"/>
        <end position="261"/>
    </location>
</feature>
<dbReference type="NCBIfam" id="TIGR00400">
    <property type="entry name" value="mgtE"/>
    <property type="match status" value="1"/>
</dbReference>
<feature type="transmembrane region" description="Helical" evidence="9">
    <location>
        <begin position="389"/>
        <end position="410"/>
    </location>
</feature>
<dbReference type="SUPFAM" id="SSF161093">
    <property type="entry name" value="MgtE membrane domain-like"/>
    <property type="match status" value="1"/>
</dbReference>
<protein>
    <recommendedName>
        <fullName evidence="9">Magnesium transporter MgtE</fullName>
    </recommendedName>
</protein>
<dbReference type="SMART" id="SM00924">
    <property type="entry name" value="MgtE_N"/>
    <property type="match status" value="1"/>
</dbReference>
<dbReference type="Pfam" id="PF03448">
    <property type="entry name" value="MgtE_N"/>
    <property type="match status" value="1"/>
</dbReference>
<keyword evidence="6 9" id="KW-1133">Transmembrane helix</keyword>
<comment type="subunit">
    <text evidence="9">Homodimer.</text>
</comment>
<keyword evidence="3 9" id="KW-0813">Transport</keyword>
<evidence type="ECO:0000313" key="12">
    <source>
        <dbReference type="Proteomes" id="UP000199230"/>
    </source>
</evidence>
<keyword evidence="5 9" id="KW-0460">Magnesium</keyword>
<dbReference type="Pfam" id="PF00571">
    <property type="entry name" value="CBS"/>
    <property type="match status" value="2"/>
</dbReference>
<accession>A0A1H3JWX3</accession>
<keyword evidence="9" id="KW-1003">Cell membrane</keyword>
<dbReference type="InterPro" id="IPR000644">
    <property type="entry name" value="CBS_dom"/>
</dbReference>
<dbReference type="Proteomes" id="UP000199230">
    <property type="component" value="Unassembled WGS sequence"/>
</dbReference>
<comment type="similarity">
    <text evidence="2 9">Belongs to the SLC41A transporter family.</text>
</comment>
<proteinExistence type="inferred from homology"/>
<evidence type="ECO:0000313" key="11">
    <source>
        <dbReference type="EMBL" id="SDY43848.1"/>
    </source>
</evidence>
<comment type="function">
    <text evidence="9">Acts as a magnesium transporter.</text>
</comment>
<evidence type="ECO:0000256" key="8">
    <source>
        <dbReference type="PROSITE-ProRule" id="PRU00703"/>
    </source>
</evidence>
<gene>
    <name evidence="11" type="ORF">SAMN05192546_102124</name>
</gene>
<sequence>MNEEMKLFFDEVLVLLEEKKYIQLRELFTEAKAADLAELIEEVAEEYPNNTTIIFRLLPKDLAADVFSYLSPTQKRNIVDTLHENQLRNIVEELNFDDKIDFLEEMPANVVKRILKRVTDDERKLINQFLNYPEFSAGSLMTIEYVSLKKEMTVAEALQHIRMNGIDKETIYTCYVLNETRKLEGIISLRKLILADDHLKVAEIMDVDVISTTTLDDQEEVADLFKKYDLMSLPVVDREDRLVGIITIDDIVDVIEQENTEDFEKMAALLPSEEEYMNTGIFLLARRRIVWLLVLMISATFTENIIGRFEDVLSAVVILAAAIPMLMDTAGNAGNQTSTLIIRGIALGEIELDDYLKVLWKEFRISILVGIMLASVNFVRMLLISNASLAIAITVSLTLALTVIMAKLFGGMLPILAKRMKLDPAIMAGPLITTIVDAMALVVYFNIAGIILGLY</sequence>
<dbReference type="SUPFAM" id="SSF158791">
    <property type="entry name" value="MgtE N-terminal domain-like"/>
    <property type="match status" value="1"/>
</dbReference>
<dbReference type="InterPro" id="IPR046342">
    <property type="entry name" value="CBS_dom_sf"/>
</dbReference>
<keyword evidence="9" id="KW-0479">Metal-binding</keyword>
<evidence type="ECO:0000256" key="3">
    <source>
        <dbReference type="ARBA" id="ARBA00022448"/>
    </source>
</evidence>
<dbReference type="Gene3D" id="1.25.60.10">
    <property type="entry name" value="MgtE N-terminal domain-like"/>
    <property type="match status" value="1"/>
</dbReference>
<dbReference type="RefSeq" id="WP_242870011.1">
    <property type="nucleotide sequence ID" value="NZ_FNPV01000002.1"/>
</dbReference>
<comment type="subcellular location">
    <subcellularLocation>
        <location evidence="9">Cell membrane</location>
        <topology evidence="9">Multi-pass membrane protein</topology>
    </subcellularLocation>
    <subcellularLocation>
        <location evidence="1">Membrane</location>
        <topology evidence="1">Multi-pass membrane protein</topology>
    </subcellularLocation>
</comment>
<reference evidence="11 12" key="1">
    <citation type="submission" date="2016-10" db="EMBL/GenBank/DDBJ databases">
        <authorList>
            <person name="de Groot N.N."/>
        </authorList>
    </citation>
    <scope>NUCLEOTIDE SEQUENCE [LARGE SCALE GENOMIC DNA]</scope>
    <source>
        <strain evidence="11 12">APO</strain>
    </source>
</reference>
<dbReference type="STRING" id="159292.SAMN05192546_102124"/>
<dbReference type="GO" id="GO:0046872">
    <property type="term" value="F:metal ion binding"/>
    <property type="evidence" value="ECO:0007669"/>
    <property type="project" value="UniProtKB-KW"/>
</dbReference>
<dbReference type="Gene3D" id="3.10.580.10">
    <property type="entry name" value="CBS-domain"/>
    <property type="match status" value="1"/>
</dbReference>
<keyword evidence="8" id="KW-0129">CBS domain</keyword>
<evidence type="ECO:0000256" key="1">
    <source>
        <dbReference type="ARBA" id="ARBA00004141"/>
    </source>
</evidence>
<dbReference type="GO" id="GO:0005886">
    <property type="term" value="C:plasma membrane"/>
    <property type="evidence" value="ECO:0007669"/>
    <property type="project" value="UniProtKB-SubCell"/>
</dbReference>
<dbReference type="PANTHER" id="PTHR43773:SF1">
    <property type="entry name" value="MAGNESIUM TRANSPORTER MGTE"/>
    <property type="match status" value="1"/>
</dbReference>
<dbReference type="GO" id="GO:0015095">
    <property type="term" value="F:magnesium ion transmembrane transporter activity"/>
    <property type="evidence" value="ECO:0007669"/>
    <property type="project" value="UniProtKB-UniRule"/>
</dbReference>
<evidence type="ECO:0000256" key="4">
    <source>
        <dbReference type="ARBA" id="ARBA00022692"/>
    </source>
</evidence>
<dbReference type="InterPro" id="IPR006668">
    <property type="entry name" value="Mg_transptr_MgtE_intracell_dom"/>
</dbReference>
<dbReference type="InterPro" id="IPR006667">
    <property type="entry name" value="SLC41_membr_dom"/>
</dbReference>
<dbReference type="SMART" id="SM00116">
    <property type="entry name" value="CBS"/>
    <property type="match status" value="2"/>
</dbReference>
<evidence type="ECO:0000256" key="2">
    <source>
        <dbReference type="ARBA" id="ARBA00009749"/>
    </source>
</evidence>
<evidence type="ECO:0000256" key="5">
    <source>
        <dbReference type="ARBA" id="ARBA00022842"/>
    </source>
</evidence>
<feature type="transmembrane region" description="Helical" evidence="9">
    <location>
        <begin position="365"/>
        <end position="383"/>
    </location>
</feature>